<dbReference type="Gene3D" id="3.20.20.80">
    <property type="entry name" value="Glycosidases"/>
    <property type="match status" value="1"/>
</dbReference>
<dbReference type="PROSITE" id="PS51257">
    <property type="entry name" value="PROKAR_LIPOPROTEIN"/>
    <property type="match status" value="1"/>
</dbReference>
<dbReference type="EMBL" id="JBHSIV010000011">
    <property type="protein sequence ID" value="MFC5063107.1"/>
    <property type="molecule type" value="Genomic_DNA"/>
</dbReference>
<dbReference type="SUPFAM" id="SSF51445">
    <property type="entry name" value="(Trans)glycosidases"/>
    <property type="match status" value="1"/>
</dbReference>
<name>A0ABV9YMC1_9PSEU</name>
<keyword evidence="1" id="KW-0732">Signal</keyword>
<comment type="caution">
    <text evidence="2">The sequence shown here is derived from an EMBL/GenBank/DDBJ whole genome shotgun (WGS) entry which is preliminary data.</text>
</comment>
<evidence type="ECO:0000313" key="2">
    <source>
        <dbReference type="EMBL" id="MFC5063107.1"/>
    </source>
</evidence>
<keyword evidence="2" id="KW-0378">Hydrolase</keyword>
<dbReference type="PANTHER" id="PTHR42976">
    <property type="entry name" value="BIFUNCTIONAL CHITINASE/LYSOZYME-RELATED"/>
    <property type="match status" value="1"/>
</dbReference>
<organism evidence="2 3">
    <name type="scientific">Actinomycetospora atypica</name>
    <dbReference type="NCBI Taxonomy" id="1290095"/>
    <lineage>
        <taxon>Bacteria</taxon>
        <taxon>Bacillati</taxon>
        <taxon>Actinomycetota</taxon>
        <taxon>Actinomycetes</taxon>
        <taxon>Pseudonocardiales</taxon>
        <taxon>Pseudonocardiaceae</taxon>
        <taxon>Actinomycetospora</taxon>
    </lineage>
</organism>
<accession>A0ABV9YMC1</accession>
<protein>
    <submittedName>
        <fullName evidence="2">Glycosyl hydrolase</fullName>
    </submittedName>
</protein>
<dbReference type="InterPro" id="IPR052750">
    <property type="entry name" value="GH18_Chitinase"/>
</dbReference>
<feature type="signal peptide" evidence="1">
    <location>
        <begin position="1"/>
        <end position="21"/>
    </location>
</feature>
<feature type="chain" id="PRO_5046006566" evidence="1">
    <location>
        <begin position="22"/>
        <end position="327"/>
    </location>
</feature>
<evidence type="ECO:0000256" key="1">
    <source>
        <dbReference type="SAM" id="SignalP"/>
    </source>
</evidence>
<gene>
    <name evidence="2" type="ORF">ACFPBZ_12890</name>
</gene>
<dbReference type="InterPro" id="IPR017853">
    <property type="entry name" value="GH"/>
</dbReference>
<dbReference type="RefSeq" id="WP_378036449.1">
    <property type="nucleotide sequence ID" value="NZ_JBHSIV010000011.1"/>
</dbReference>
<sequence>MIAVRSAVLVLVALLAGCTVAPGPPVLAEGPLPTARVLPYADMSTATPPDLAAYSRETGQRHVVLAFVLAGPGGCADPSWGGHVPVADRAVVDRLSELRGVGGEVTVATGGAMAPYLETACEDADALAQAYRTALDAVGSNQLDVDLEAPVDVEIVADALERLQRERGTAVTLTLPVQSRDHALTAAGMAMLRAAADRGVAVRTNIMAMNFPDGGKWRDAMTGATDAATRQLGEVWPDADPGELRRRLAVTVMIGRNDQGMVTTADDAAAVVGHARHRGLGAVGLWSVSRDAGSCPGEPRARPDCSGVEQDRSAFTGLLQAIDRPLP</sequence>
<evidence type="ECO:0000313" key="3">
    <source>
        <dbReference type="Proteomes" id="UP001595947"/>
    </source>
</evidence>
<keyword evidence="3" id="KW-1185">Reference proteome</keyword>
<proteinExistence type="predicted"/>
<dbReference type="PANTHER" id="PTHR42976:SF1">
    <property type="entry name" value="GH18 DOMAIN-CONTAINING PROTEIN-RELATED"/>
    <property type="match status" value="1"/>
</dbReference>
<reference evidence="3" key="1">
    <citation type="journal article" date="2019" name="Int. J. Syst. Evol. Microbiol.">
        <title>The Global Catalogue of Microorganisms (GCM) 10K type strain sequencing project: providing services to taxonomists for standard genome sequencing and annotation.</title>
        <authorList>
            <consortium name="The Broad Institute Genomics Platform"/>
            <consortium name="The Broad Institute Genome Sequencing Center for Infectious Disease"/>
            <person name="Wu L."/>
            <person name="Ma J."/>
        </authorList>
    </citation>
    <scope>NUCLEOTIDE SEQUENCE [LARGE SCALE GENOMIC DNA]</scope>
    <source>
        <strain evidence="3">CGMCC 4.7093</strain>
    </source>
</reference>
<dbReference type="GO" id="GO:0016787">
    <property type="term" value="F:hydrolase activity"/>
    <property type="evidence" value="ECO:0007669"/>
    <property type="project" value="UniProtKB-KW"/>
</dbReference>
<dbReference type="Proteomes" id="UP001595947">
    <property type="component" value="Unassembled WGS sequence"/>
</dbReference>